<dbReference type="EMBL" id="OCNJ01000006">
    <property type="protein sequence ID" value="SOD97141.1"/>
    <property type="molecule type" value="Genomic_DNA"/>
</dbReference>
<protein>
    <recommendedName>
        <fullName evidence="3">17 kDa surface antigen</fullName>
    </recommendedName>
</protein>
<dbReference type="Pfam" id="PF16998">
    <property type="entry name" value="17kDa_Anti_2"/>
    <property type="match status" value="1"/>
</dbReference>
<evidence type="ECO:0000256" key="5">
    <source>
        <dbReference type="ARBA" id="ARBA00023136"/>
    </source>
</evidence>
<dbReference type="PIRSF" id="PIRSF002721">
    <property type="entry name" value="Surface_antigen_Rickettsia"/>
    <property type="match status" value="1"/>
</dbReference>
<evidence type="ECO:0000259" key="9">
    <source>
        <dbReference type="Pfam" id="PF05433"/>
    </source>
</evidence>
<organism evidence="11 12">
    <name type="scientific">Caenispirillum bisanense</name>
    <dbReference type="NCBI Taxonomy" id="414052"/>
    <lineage>
        <taxon>Bacteria</taxon>
        <taxon>Pseudomonadati</taxon>
        <taxon>Pseudomonadota</taxon>
        <taxon>Alphaproteobacteria</taxon>
        <taxon>Rhodospirillales</taxon>
        <taxon>Novispirillaceae</taxon>
        <taxon>Caenispirillum</taxon>
    </lineage>
</organism>
<dbReference type="AlphaFoldDB" id="A0A286GNL2"/>
<dbReference type="OrthoDB" id="5402098at2"/>
<dbReference type="Pfam" id="PF05433">
    <property type="entry name" value="Rick_17kDa_Anti"/>
    <property type="match status" value="1"/>
</dbReference>
<evidence type="ECO:0000256" key="7">
    <source>
        <dbReference type="ARBA" id="ARBA00023288"/>
    </source>
</evidence>
<evidence type="ECO:0000256" key="1">
    <source>
        <dbReference type="ARBA" id="ARBA00004459"/>
    </source>
</evidence>
<sequence>MLTFSRKSPVVVAVALAASLGLSACEGIQNNPKASAGTLLGGIGGAVIGSQFGGGTGQIAATAAGTLLGALIGSEIGKSLDRADQQYAVQAQQRAYAAPVGETISWNNPESGNYGSFTPVRDGRTNTGAYCREYRTTVTIDGKYETAYGTACQQPDGTWRVVGS</sequence>
<accession>A0A286GNL2</accession>
<dbReference type="PANTHER" id="PTHR35603:SF2">
    <property type="entry name" value="OUTER MEMBRANE LIPOPROTEIN"/>
    <property type="match status" value="1"/>
</dbReference>
<dbReference type="PANTHER" id="PTHR35603">
    <property type="match status" value="1"/>
</dbReference>
<feature type="domain" description="Surface antigen" evidence="10">
    <location>
        <begin position="81"/>
        <end position="162"/>
    </location>
</feature>
<keyword evidence="4 8" id="KW-0732">Signal</keyword>
<evidence type="ECO:0000256" key="8">
    <source>
        <dbReference type="SAM" id="SignalP"/>
    </source>
</evidence>
<dbReference type="RefSeq" id="WP_097280024.1">
    <property type="nucleotide sequence ID" value="NZ_OCNJ01000006.1"/>
</dbReference>
<feature type="chain" id="PRO_5012651268" description="17 kDa surface antigen" evidence="8">
    <location>
        <begin position="25"/>
        <end position="164"/>
    </location>
</feature>
<proteinExistence type="inferred from homology"/>
<dbReference type="InterPro" id="IPR008816">
    <property type="entry name" value="Gly_zipper_2TM_dom"/>
</dbReference>
<evidence type="ECO:0000256" key="4">
    <source>
        <dbReference type="ARBA" id="ARBA00022729"/>
    </source>
</evidence>
<reference evidence="11 12" key="1">
    <citation type="submission" date="2017-09" db="EMBL/GenBank/DDBJ databases">
        <authorList>
            <person name="Ehlers B."/>
            <person name="Leendertz F.H."/>
        </authorList>
    </citation>
    <scope>NUCLEOTIDE SEQUENCE [LARGE SCALE GENOMIC DNA]</scope>
    <source>
        <strain evidence="11 12">USBA 140</strain>
    </source>
</reference>
<keyword evidence="6" id="KW-0564">Palmitate</keyword>
<feature type="domain" description="Glycine zipper 2TM" evidence="9">
    <location>
        <begin position="36"/>
        <end position="77"/>
    </location>
</feature>
<dbReference type="InterPro" id="IPR032635">
    <property type="entry name" value="Anti_2"/>
</dbReference>
<keyword evidence="7" id="KW-0449">Lipoprotein</keyword>
<keyword evidence="5" id="KW-0472">Membrane</keyword>
<evidence type="ECO:0000256" key="6">
    <source>
        <dbReference type="ARBA" id="ARBA00023139"/>
    </source>
</evidence>
<gene>
    <name evidence="11" type="ORF">SAMN05421508_106272</name>
</gene>
<keyword evidence="12" id="KW-1185">Reference proteome</keyword>
<comment type="subcellular location">
    <subcellularLocation>
        <location evidence="1">Cell outer membrane</location>
        <topology evidence="1">Lipid-anchor</topology>
    </subcellularLocation>
</comment>
<feature type="signal peptide" evidence="8">
    <location>
        <begin position="1"/>
        <end position="24"/>
    </location>
</feature>
<evidence type="ECO:0000259" key="10">
    <source>
        <dbReference type="Pfam" id="PF16998"/>
    </source>
</evidence>
<dbReference type="Proteomes" id="UP000219621">
    <property type="component" value="Unassembled WGS sequence"/>
</dbReference>
<name>A0A286GNL2_9PROT</name>
<comment type="similarity">
    <text evidence="2">Belongs to the rickettsiale 17 kDa surface antigen family.</text>
</comment>
<evidence type="ECO:0000313" key="12">
    <source>
        <dbReference type="Proteomes" id="UP000219621"/>
    </source>
</evidence>
<dbReference type="GO" id="GO:0009279">
    <property type="term" value="C:cell outer membrane"/>
    <property type="evidence" value="ECO:0007669"/>
    <property type="project" value="UniProtKB-SubCell"/>
</dbReference>
<evidence type="ECO:0000256" key="3">
    <source>
        <dbReference type="ARBA" id="ARBA00015281"/>
    </source>
</evidence>
<evidence type="ECO:0000313" key="11">
    <source>
        <dbReference type="EMBL" id="SOD97141.1"/>
    </source>
</evidence>
<dbReference type="InterPro" id="IPR051407">
    <property type="entry name" value="Bact_OM_lipoprot/Surf_antigen"/>
</dbReference>
<evidence type="ECO:0000256" key="2">
    <source>
        <dbReference type="ARBA" id="ARBA00008681"/>
    </source>
</evidence>
<dbReference type="PROSITE" id="PS51257">
    <property type="entry name" value="PROKAR_LIPOPROTEIN"/>
    <property type="match status" value="1"/>
</dbReference>
<dbReference type="InterPro" id="IPR016364">
    <property type="entry name" value="Surface_antigen_Rickettsia"/>
</dbReference>